<reference evidence="2 3" key="1">
    <citation type="submission" date="2024-10" db="EMBL/GenBank/DDBJ databases">
        <title>Updated reference genomes for cyclostephanoid diatoms.</title>
        <authorList>
            <person name="Roberts W.R."/>
            <person name="Alverson A.J."/>
        </authorList>
    </citation>
    <scope>NUCLEOTIDE SEQUENCE [LARGE SCALE GENOMIC DNA]</scope>
    <source>
        <strain evidence="2 3">AJA232-27</strain>
    </source>
</reference>
<evidence type="ECO:0000256" key="1">
    <source>
        <dbReference type="SAM" id="MobiDB-lite"/>
    </source>
</evidence>
<proteinExistence type="predicted"/>
<evidence type="ECO:0000313" key="3">
    <source>
        <dbReference type="Proteomes" id="UP001530293"/>
    </source>
</evidence>
<accession>A0ABD3N288</accession>
<dbReference type="PANTHER" id="PTHR22684:SF0">
    <property type="entry name" value="RIBOSOME QUALITY CONTROL COMPLEX SUBUNIT TCF25"/>
    <property type="match status" value="1"/>
</dbReference>
<feature type="compositionally biased region" description="Acidic residues" evidence="1">
    <location>
        <begin position="25"/>
        <end position="49"/>
    </location>
</feature>
<gene>
    <name evidence="2" type="ORF">ACHAWU_009154</name>
</gene>
<feature type="compositionally biased region" description="Low complexity" evidence="1">
    <location>
        <begin position="507"/>
        <end position="519"/>
    </location>
</feature>
<evidence type="ECO:0008006" key="4">
    <source>
        <dbReference type="Google" id="ProtNLM"/>
    </source>
</evidence>
<organism evidence="2 3">
    <name type="scientific">Discostella pseudostelligera</name>
    <dbReference type="NCBI Taxonomy" id="259834"/>
    <lineage>
        <taxon>Eukaryota</taxon>
        <taxon>Sar</taxon>
        <taxon>Stramenopiles</taxon>
        <taxon>Ochrophyta</taxon>
        <taxon>Bacillariophyta</taxon>
        <taxon>Coscinodiscophyceae</taxon>
        <taxon>Thalassiosirophycidae</taxon>
        <taxon>Stephanodiscales</taxon>
        <taxon>Stephanodiscaceae</taxon>
        <taxon>Discostella</taxon>
    </lineage>
</organism>
<keyword evidence="3" id="KW-1185">Reference proteome</keyword>
<feature type="compositionally biased region" description="Acidic residues" evidence="1">
    <location>
        <begin position="522"/>
        <end position="543"/>
    </location>
</feature>
<comment type="caution">
    <text evidence="2">The sequence shown here is derived from an EMBL/GenBank/DDBJ whole genome shotgun (WGS) entry which is preliminary data.</text>
</comment>
<evidence type="ECO:0000313" key="2">
    <source>
        <dbReference type="EMBL" id="KAL3770214.1"/>
    </source>
</evidence>
<dbReference type="Pfam" id="PF04910">
    <property type="entry name" value="Tcf25"/>
    <property type="match status" value="1"/>
</dbReference>
<dbReference type="AlphaFoldDB" id="A0ABD3N288"/>
<feature type="compositionally biased region" description="Acidic residues" evidence="1">
    <location>
        <begin position="66"/>
        <end position="81"/>
    </location>
</feature>
<name>A0ABD3N288_9STRA</name>
<dbReference type="PANTHER" id="PTHR22684">
    <property type="entry name" value="NULP1-RELATED"/>
    <property type="match status" value="1"/>
</dbReference>
<feature type="region of interest" description="Disordered" evidence="1">
    <location>
        <begin position="1"/>
        <end position="90"/>
    </location>
</feature>
<dbReference type="InterPro" id="IPR006994">
    <property type="entry name" value="TCF25/Rqc1"/>
</dbReference>
<dbReference type="Proteomes" id="UP001530293">
    <property type="component" value="Unassembled WGS sequence"/>
</dbReference>
<sequence length="863" mass="95926">MSSRALRRLREEQEAAAAAAANEHDGDDNETSSDGDDDEFDDDDDDDDNDVGRRNGGVGFASFLPSDDESSSSSSEEEEAGGDGTANIASSSNIDVSDLIEKSKLKVTYNNSGTSTRKVKGVKAVVDDTKENDDFDDFDAIIESSATEFASTTYDHATDSTIRSLLLSDELGFDVRDLDSDRAMRSLPLGGGVMMGAAFDGMWDDDNAGVVGAGARGDGRRQRQQQRMRRHHRKYVFGMPRPEWGKPPSYVGGGIGTFEEPPTSTSLLRQLDDDARRDWSVPWPYNLHYDTAEDSDNTCEQNADGGIDADDGNKSKLAGLITPNIPPLSKQKWFTLKMSDTYQSDDIEYRTMLSSSLQHDPNLLAMFVADHPYYAEAMLQLAMVLQYVDDRARGNELLRRTIFLYESALPSSVLPNISGAESGANDGFEVLIDVERCPTDAGFLSSLFRTMQLHGMSGRHECALAVGRYLLSLDPLRDPMDVLVVLDYYALASTRRQRRTRRRLATATNVTANTAPTTLEVGETDDDDDDDDDDAQNDHEEEEECGAAFVVELIESNRITIHYIDPSTDRHHWCRLLDMPNFAFSYALAMYRLFSDMDGDGGRRQIRRKEEERQRADDALVDALRRFPLVLPKLLAMNRVNIEDRSCRADWPSVLPYFNADASHSASCDSANASEDRAARASGEHLVAIFVRRCHGLWKEDNILWWMYQCAVRVVREHNQPEQPNGDASPTHQRTPLVSTFSPALARYAKCDPSEYEDSFRTFPPEAIALNQNIVIPAMEVGLHGRRRFLRRGRQQQQDVEEELEQAIGREGAGGLVRQLLGLGGIGGGAAEVLDPDSPLLQLYMQSLLPWAQVEGVRPPARG</sequence>
<feature type="region of interest" description="Disordered" evidence="1">
    <location>
        <begin position="507"/>
        <end position="543"/>
    </location>
</feature>
<protein>
    <recommendedName>
        <fullName evidence="4">Transcription factor 25</fullName>
    </recommendedName>
</protein>
<dbReference type="EMBL" id="JALLBG020000044">
    <property type="protein sequence ID" value="KAL3770214.1"/>
    <property type="molecule type" value="Genomic_DNA"/>
</dbReference>